<dbReference type="PROSITE" id="PS00041">
    <property type="entry name" value="HTH_ARAC_FAMILY_1"/>
    <property type="match status" value="1"/>
</dbReference>
<dbReference type="Pfam" id="PF12833">
    <property type="entry name" value="HTH_18"/>
    <property type="match status" value="1"/>
</dbReference>
<dbReference type="EMBL" id="JABANE010000008">
    <property type="protein sequence ID" value="NME67249.1"/>
    <property type="molecule type" value="Genomic_DNA"/>
</dbReference>
<evidence type="ECO:0000256" key="2">
    <source>
        <dbReference type="ARBA" id="ARBA00023125"/>
    </source>
</evidence>
<dbReference type="InterPro" id="IPR018062">
    <property type="entry name" value="HTH_AraC-typ_CS"/>
</dbReference>
<dbReference type="GO" id="GO:0043565">
    <property type="term" value="F:sequence-specific DNA binding"/>
    <property type="evidence" value="ECO:0007669"/>
    <property type="project" value="InterPro"/>
</dbReference>
<dbReference type="Gene3D" id="1.10.10.60">
    <property type="entry name" value="Homeodomain-like"/>
    <property type="match status" value="2"/>
</dbReference>
<feature type="domain" description="HTH araC/xylS-type" evidence="4">
    <location>
        <begin position="182"/>
        <end position="280"/>
    </location>
</feature>
<dbReference type="CDD" id="cd06976">
    <property type="entry name" value="cupin_MtlR-like_N"/>
    <property type="match status" value="1"/>
</dbReference>
<dbReference type="SMART" id="SM00342">
    <property type="entry name" value="HTH_ARAC"/>
    <property type="match status" value="1"/>
</dbReference>
<dbReference type="RefSeq" id="WP_169655459.1">
    <property type="nucleotide sequence ID" value="NZ_JABANE010000008.1"/>
</dbReference>
<keyword evidence="1" id="KW-0805">Transcription regulation</keyword>
<reference evidence="5 6" key="1">
    <citation type="submission" date="2020-04" db="EMBL/GenBank/DDBJ databases">
        <title>Flammeovirga sp. SR4, a novel species isolated from seawater.</title>
        <authorList>
            <person name="Wang X."/>
        </authorList>
    </citation>
    <scope>NUCLEOTIDE SEQUENCE [LARGE SCALE GENOMIC DNA]</scope>
    <source>
        <strain evidence="5 6">ATCC 23126</strain>
    </source>
</reference>
<organism evidence="5 6">
    <name type="scientific">Flammeovirga aprica JL-4</name>
    <dbReference type="NCBI Taxonomy" id="694437"/>
    <lineage>
        <taxon>Bacteria</taxon>
        <taxon>Pseudomonadati</taxon>
        <taxon>Bacteroidota</taxon>
        <taxon>Cytophagia</taxon>
        <taxon>Cytophagales</taxon>
        <taxon>Flammeovirgaceae</taxon>
        <taxon>Flammeovirga</taxon>
    </lineage>
</organism>
<evidence type="ECO:0000256" key="3">
    <source>
        <dbReference type="ARBA" id="ARBA00023163"/>
    </source>
</evidence>
<dbReference type="PANTHER" id="PTHR43280:SF27">
    <property type="entry name" value="TRANSCRIPTIONAL REGULATOR MTLR"/>
    <property type="match status" value="1"/>
</dbReference>
<gene>
    <name evidence="5" type="ORF">HHU12_04665</name>
</gene>
<dbReference type="Gene3D" id="2.60.120.10">
    <property type="entry name" value="Jelly Rolls"/>
    <property type="match status" value="1"/>
</dbReference>
<keyword evidence="2" id="KW-0238">DNA-binding</keyword>
<dbReference type="InterPro" id="IPR020449">
    <property type="entry name" value="Tscrpt_reg_AraC-type_HTH"/>
</dbReference>
<dbReference type="InterPro" id="IPR009057">
    <property type="entry name" value="Homeodomain-like_sf"/>
</dbReference>
<protein>
    <submittedName>
        <fullName evidence="5">AraC family transcriptional regulator</fullName>
    </submittedName>
</protein>
<dbReference type="PROSITE" id="PS01124">
    <property type="entry name" value="HTH_ARAC_FAMILY_2"/>
    <property type="match status" value="1"/>
</dbReference>
<keyword evidence="6" id="KW-1185">Reference proteome</keyword>
<dbReference type="Pfam" id="PF07883">
    <property type="entry name" value="Cupin_2"/>
    <property type="match status" value="1"/>
</dbReference>
<proteinExistence type="predicted"/>
<evidence type="ECO:0000313" key="6">
    <source>
        <dbReference type="Proteomes" id="UP000576082"/>
    </source>
</evidence>
<dbReference type="InterPro" id="IPR018060">
    <property type="entry name" value="HTH_AraC"/>
</dbReference>
<dbReference type="SUPFAM" id="SSF46689">
    <property type="entry name" value="Homeodomain-like"/>
    <property type="match status" value="2"/>
</dbReference>
<evidence type="ECO:0000256" key="1">
    <source>
        <dbReference type="ARBA" id="ARBA00023015"/>
    </source>
</evidence>
<sequence>MRAKLEVIPKQLDHSIHTFIYDNVRFNSPWHYHEELELTYVLKSNGIRYIGNSIQQFQAGDLVLIGSSLPHAWKNAGNYNQGASSVYVQWKAEQFNAKITGIKEFMKVGKMLEKARAGIVFRKSMMTENIGQMLLALHKSSEMPRMILFLQILHQLTELKDYQILSEPIETFISQKIDSRVDKIIHHIEDHYQTPIQVIEVAELSCMTKSSFCKFFKKRFNKTFTQYLNEFRIHIICQELQDSIQPVTQIAMDCGYENMSYFHRQFKQVIGMTPAQYRKKIIAISDG</sequence>
<comment type="caution">
    <text evidence="5">The sequence shown here is derived from an EMBL/GenBank/DDBJ whole genome shotgun (WGS) entry which is preliminary data.</text>
</comment>
<evidence type="ECO:0000259" key="4">
    <source>
        <dbReference type="PROSITE" id="PS01124"/>
    </source>
</evidence>
<dbReference type="SUPFAM" id="SSF51182">
    <property type="entry name" value="RmlC-like cupins"/>
    <property type="match status" value="1"/>
</dbReference>
<dbReference type="InterPro" id="IPR014710">
    <property type="entry name" value="RmlC-like_jellyroll"/>
</dbReference>
<accession>A0A7X9RTF5</accession>
<dbReference type="Proteomes" id="UP000576082">
    <property type="component" value="Unassembled WGS sequence"/>
</dbReference>
<evidence type="ECO:0000313" key="5">
    <source>
        <dbReference type="EMBL" id="NME67249.1"/>
    </source>
</evidence>
<dbReference type="PRINTS" id="PR00032">
    <property type="entry name" value="HTHARAC"/>
</dbReference>
<name>A0A7X9RTF5_9BACT</name>
<dbReference type="PANTHER" id="PTHR43280">
    <property type="entry name" value="ARAC-FAMILY TRANSCRIPTIONAL REGULATOR"/>
    <property type="match status" value="1"/>
</dbReference>
<dbReference type="InterPro" id="IPR011051">
    <property type="entry name" value="RmlC_Cupin_sf"/>
</dbReference>
<dbReference type="AlphaFoldDB" id="A0A7X9RTF5"/>
<keyword evidence="3" id="KW-0804">Transcription</keyword>
<dbReference type="GO" id="GO:0003700">
    <property type="term" value="F:DNA-binding transcription factor activity"/>
    <property type="evidence" value="ECO:0007669"/>
    <property type="project" value="InterPro"/>
</dbReference>
<dbReference type="InterPro" id="IPR013096">
    <property type="entry name" value="Cupin_2"/>
</dbReference>